<feature type="region of interest" description="Disordered" evidence="1">
    <location>
        <begin position="1"/>
        <end position="49"/>
    </location>
</feature>
<evidence type="ECO:0000313" key="3">
    <source>
        <dbReference type="Proteomes" id="UP001265550"/>
    </source>
</evidence>
<name>A0ABU1VBQ7_9BURK</name>
<sequence>MAKELQPSLPTSQGSSVLNTRGVSGAPYPRAEIFNPPAGLGTGKGLGRRAAKDPMDLLAQEGEPVTGAVDGDIVSMGEDAQVVALNGVDQALAGVAETSAATVPPRSA</sequence>
<evidence type="ECO:0000256" key="1">
    <source>
        <dbReference type="SAM" id="MobiDB-lite"/>
    </source>
</evidence>
<proteinExistence type="predicted"/>
<dbReference type="RefSeq" id="WP_204733675.1">
    <property type="nucleotide sequence ID" value="NZ_JAVDWE010000006.1"/>
</dbReference>
<protein>
    <submittedName>
        <fullName evidence="2">Uncharacterized protein</fullName>
    </submittedName>
</protein>
<gene>
    <name evidence="2" type="ORF">J2X09_002615</name>
</gene>
<dbReference type="Proteomes" id="UP001265550">
    <property type="component" value="Unassembled WGS sequence"/>
</dbReference>
<reference evidence="2 3" key="1">
    <citation type="submission" date="2023-07" db="EMBL/GenBank/DDBJ databases">
        <title>Sorghum-associated microbial communities from plants grown in Nebraska, USA.</title>
        <authorList>
            <person name="Schachtman D."/>
        </authorList>
    </citation>
    <scope>NUCLEOTIDE SEQUENCE [LARGE SCALE GENOMIC DNA]</scope>
    <source>
        <strain evidence="2 3">BE240</strain>
    </source>
</reference>
<keyword evidence="3" id="KW-1185">Reference proteome</keyword>
<evidence type="ECO:0000313" key="2">
    <source>
        <dbReference type="EMBL" id="MDR7094872.1"/>
    </source>
</evidence>
<organism evidence="2 3">
    <name type="scientific">Hydrogenophaga laconesensis</name>
    <dbReference type="NCBI Taxonomy" id="1805971"/>
    <lineage>
        <taxon>Bacteria</taxon>
        <taxon>Pseudomonadati</taxon>
        <taxon>Pseudomonadota</taxon>
        <taxon>Betaproteobacteria</taxon>
        <taxon>Burkholderiales</taxon>
        <taxon>Comamonadaceae</taxon>
        <taxon>Hydrogenophaga</taxon>
    </lineage>
</organism>
<dbReference type="EMBL" id="JAVDWE010000006">
    <property type="protein sequence ID" value="MDR7094872.1"/>
    <property type="molecule type" value="Genomic_DNA"/>
</dbReference>
<comment type="caution">
    <text evidence="2">The sequence shown here is derived from an EMBL/GenBank/DDBJ whole genome shotgun (WGS) entry which is preliminary data.</text>
</comment>
<feature type="compositionally biased region" description="Polar residues" evidence="1">
    <location>
        <begin position="8"/>
        <end position="22"/>
    </location>
</feature>
<accession>A0ABU1VBQ7</accession>